<comment type="similarity">
    <text evidence="1">Belongs to the peptidase C2 family.</text>
</comment>
<dbReference type="InterPro" id="IPR001300">
    <property type="entry name" value="Peptidase_C2_calpain_cat"/>
</dbReference>
<organism evidence="9 10">
    <name type="scientific">Synaphobranchus kaupii</name>
    <name type="common">Kaup's arrowtooth eel</name>
    <dbReference type="NCBI Taxonomy" id="118154"/>
    <lineage>
        <taxon>Eukaryota</taxon>
        <taxon>Metazoa</taxon>
        <taxon>Chordata</taxon>
        <taxon>Craniata</taxon>
        <taxon>Vertebrata</taxon>
        <taxon>Euteleostomi</taxon>
        <taxon>Actinopterygii</taxon>
        <taxon>Neopterygii</taxon>
        <taxon>Teleostei</taxon>
        <taxon>Anguilliformes</taxon>
        <taxon>Synaphobranchidae</taxon>
        <taxon>Synaphobranchus</taxon>
    </lineage>
</organism>
<dbReference type="InterPro" id="IPR022682">
    <property type="entry name" value="Calpain_domain_III"/>
</dbReference>
<protein>
    <recommendedName>
        <fullName evidence="11">Calpain 6</fullName>
    </recommendedName>
</protein>
<feature type="domain" description="C2" evidence="7">
    <location>
        <begin position="496"/>
        <end position="613"/>
    </location>
</feature>
<dbReference type="PANTHER" id="PTHR10183">
    <property type="entry name" value="CALPAIN"/>
    <property type="match status" value="1"/>
</dbReference>
<evidence type="ECO:0000256" key="5">
    <source>
        <dbReference type="PIRSR" id="PIRSR622684-1"/>
    </source>
</evidence>
<keyword evidence="4 6" id="KW-0788">Thiol protease</keyword>
<feature type="domain" description="Calpain catalytic" evidence="8">
    <location>
        <begin position="26"/>
        <end position="338"/>
    </location>
</feature>
<evidence type="ECO:0000256" key="6">
    <source>
        <dbReference type="PROSITE-ProRule" id="PRU00239"/>
    </source>
</evidence>
<dbReference type="SUPFAM" id="SSF49758">
    <property type="entry name" value="Calpain large subunit, middle domain (domain III)"/>
    <property type="match status" value="1"/>
</dbReference>
<evidence type="ECO:0008006" key="11">
    <source>
        <dbReference type="Google" id="ProtNLM"/>
    </source>
</evidence>
<feature type="active site" evidence="5 6">
    <location>
        <position position="279"/>
    </location>
</feature>
<dbReference type="PRINTS" id="PR00704">
    <property type="entry name" value="CALPAIN"/>
</dbReference>
<dbReference type="SUPFAM" id="SSF49562">
    <property type="entry name" value="C2 domain (Calcium/lipid-binding domain, CaLB)"/>
    <property type="match status" value="1"/>
</dbReference>
<feature type="active site" evidence="5 6">
    <location>
        <position position="247"/>
    </location>
</feature>
<dbReference type="OrthoDB" id="424753at2759"/>
<dbReference type="PANTHER" id="PTHR10183:SF381">
    <property type="entry name" value="CALPAIN-6"/>
    <property type="match status" value="1"/>
</dbReference>
<reference evidence="9" key="1">
    <citation type="journal article" date="2023" name="Science">
        <title>Genome structures resolve the early diversification of teleost fishes.</title>
        <authorList>
            <person name="Parey E."/>
            <person name="Louis A."/>
            <person name="Montfort J."/>
            <person name="Bouchez O."/>
            <person name="Roques C."/>
            <person name="Iampietro C."/>
            <person name="Lluch J."/>
            <person name="Castinel A."/>
            <person name="Donnadieu C."/>
            <person name="Desvignes T."/>
            <person name="Floi Bucao C."/>
            <person name="Jouanno E."/>
            <person name="Wen M."/>
            <person name="Mejri S."/>
            <person name="Dirks R."/>
            <person name="Jansen H."/>
            <person name="Henkel C."/>
            <person name="Chen W.J."/>
            <person name="Zahm M."/>
            <person name="Cabau C."/>
            <person name="Klopp C."/>
            <person name="Thompson A.W."/>
            <person name="Robinson-Rechavi M."/>
            <person name="Braasch I."/>
            <person name="Lecointre G."/>
            <person name="Bobe J."/>
            <person name="Postlethwait J.H."/>
            <person name="Berthelot C."/>
            <person name="Roest Crollius H."/>
            <person name="Guiguen Y."/>
        </authorList>
    </citation>
    <scope>NUCLEOTIDE SEQUENCE</scope>
    <source>
        <strain evidence="9">WJC10195</strain>
    </source>
</reference>
<dbReference type="Pfam" id="PF00168">
    <property type="entry name" value="C2"/>
    <property type="match status" value="1"/>
</dbReference>
<dbReference type="InterPro" id="IPR000008">
    <property type="entry name" value="C2_dom"/>
</dbReference>
<dbReference type="GO" id="GO:0006508">
    <property type="term" value="P:proteolysis"/>
    <property type="evidence" value="ECO:0007669"/>
    <property type="project" value="UniProtKB-KW"/>
</dbReference>
<accession>A0A9Q1F0A8</accession>
<dbReference type="Proteomes" id="UP001152622">
    <property type="component" value="Chromosome 10"/>
</dbReference>
<dbReference type="PROSITE" id="PS50004">
    <property type="entry name" value="C2"/>
    <property type="match status" value="1"/>
</dbReference>
<keyword evidence="3 6" id="KW-0378">Hydrolase</keyword>
<evidence type="ECO:0000256" key="1">
    <source>
        <dbReference type="ARBA" id="ARBA00007623"/>
    </source>
</evidence>
<dbReference type="InterPro" id="IPR035892">
    <property type="entry name" value="C2_domain_sf"/>
</dbReference>
<dbReference type="InterPro" id="IPR022684">
    <property type="entry name" value="Calpain_cysteine_protease"/>
</dbReference>
<dbReference type="GO" id="GO:0005737">
    <property type="term" value="C:cytoplasm"/>
    <property type="evidence" value="ECO:0007669"/>
    <property type="project" value="TreeGrafter"/>
</dbReference>
<dbReference type="Gene3D" id="2.60.120.380">
    <property type="match status" value="1"/>
</dbReference>
<dbReference type="FunFam" id="2.60.120.380:FF:000003">
    <property type="entry name" value="Calpain 5"/>
    <property type="match status" value="1"/>
</dbReference>
<dbReference type="InterPro" id="IPR033884">
    <property type="entry name" value="C2_Calpain"/>
</dbReference>
<dbReference type="GO" id="GO:0004198">
    <property type="term" value="F:calcium-dependent cysteine-type endopeptidase activity"/>
    <property type="evidence" value="ECO:0007669"/>
    <property type="project" value="InterPro"/>
</dbReference>
<gene>
    <name evidence="9" type="ORF">SKAU_G00271210</name>
</gene>
<comment type="caution">
    <text evidence="9">The sequence shown here is derived from an EMBL/GenBank/DDBJ whole genome shotgun (WGS) entry which is preliminary data.</text>
</comment>
<name>A0A9Q1F0A8_SYNKA</name>
<dbReference type="InterPro" id="IPR000169">
    <property type="entry name" value="Pept_cys_AS"/>
</dbReference>
<dbReference type="FunFam" id="3.90.70.10:FF:000027">
    <property type="entry name" value="Calpain 5"/>
    <property type="match status" value="1"/>
</dbReference>
<dbReference type="Pfam" id="PF01067">
    <property type="entry name" value="Calpain_III"/>
    <property type="match status" value="1"/>
</dbReference>
<dbReference type="CDD" id="cd00044">
    <property type="entry name" value="CysPc"/>
    <property type="match status" value="1"/>
</dbReference>
<evidence type="ECO:0000259" key="7">
    <source>
        <dbReference type="PROSITE" id="PS50004"/>
    </source>
</evidence>
<dbReference type="SMART" id="SM00239">
    <property type="entry name" value="C2"/>
    <property type="match status" value="1"/>
</dbReference>
<sequence>MFSSVIPYKNQKYSELKQECKETKKLFEDPEFPATNKSLFYSKPPPGIVEWKRPMEISGEPHLFVEGISAHDLNQGTLGNCWFVAACSCLALKRELWQKVIPDWKEQEWDATYAGIFHFRFWIFGEWVDVVVDDRLPTINGELIYCHSKLNNEFWSALLEKAYAKLSGCYESLDGGNTGDAVVDFTGAVSETIDLVAGKYATDLSQQLKLFDDLLKAYERGGIISCSIKASPAEIEARMDCGLVKGHAYSVTAVRKARLGHGLMAYFKTEKAFLIRMRNPWGKTEWNGAWSDSSEQWQKVGSIEREAMDITVEDDGEFWMAFDDWCTYFTDVDVCRIINTSLLSLDKTWYEAFYLGSWSRHTEPLHNRCGGCLNHKQTFLQNPQYLFDVTKDLDEVLISLQQRDMKIHRSVGQGENLTMGFVIFQVELNRKYRMHDLVTQDNVGTSMYINARTVFMRTVLYKGRYVIIPTTFTPGVLGDFMLRVYTDVNSDCRELIVDKPLVRCWSSFMGYPQTVTQIYVHGAEGLENQDSSGGADPYVIINCEGKSVRSTVQKDTLDPEFNTRAIFYRKKPRKPITVQVWNSNVVQDQFLGQVVLAASLTDPREPQKLQLRKRGPQMADEMPGTVSLKVVTSRELTAM</sequence>
<dbReference type="FunFam" id="2.60.40.150:FF:000173">
    <property type="entry name" value="Calpain 5b"/>
    <property type="match status" value="1"/>
</dbReference>
<keyword evidence="2 6" id="KW-0645">Protease</keyword>
<dbReference type="SMART" id="SM00230">
    <property type="entry name" value="CysPc"/>
    <property type="match status" value="1"/>
</dbReference>
<dbReference type="SUPFAM" id="SSF54001">
    <property type="entry name" value="Cysteine proteinases"/>
    <property type="match status" value="1"/>
</dbReference>
<dbReference type="InterPro" id="IPR036213">
    <property type="entry name" value="Calpain_III_sf"/>
</dbReference>
<keyword evidence="10" id="KW-1185">Reference proteome</keyword>
<evidence type="ECO:0000313" key="9">
    <source>
        <dbReference type="EMBL" id="KAJ8348532.1"/>
    </source>
</evidence>
<evidence type="ECO:0000259" key="8">
    <source>
        <dbReference type="PROSITE" id="PS50203"/>
    </source>
</evidence>
<evidence type="ECO:0000256" key="2">
    <source>
        <dbReference type="ARBA" id="ARBA00022670"/>
    </source>
</evidence>
<dbReference type="PROSITE" id="PS50203">
    <property type="entry name" value="CALPAIN_CAT"/>
    <property type="match status" value="1"/>
</dbReference>
<dbReference type="PROSITE" id="PS00139">
    <property type="entry name" value="THIOL_PROTEASE_CYS"/>
    <property type="match status" value="1"/>
</dbReference>
<evidence type="ECO:0000313" key="10">
    <source>
        <dbReference type="Proteomes" id="UP001152622"/>
    </source>
</evidence>
<dbReference type="AlphaFoldDB" id="A0A9Q1F0A8"/>
<dbReference type="InterPro" id="IPR038765">
    <property type="entry name" value="Papain-like_cys_pep_sf"/>
</dbReference>
<dbReference type="CDD" id="cd00214">
    <property type="entry name" value="Calpain_III"/>
    <property type="match status" value="1"/>
</dbReference>
<feature type="active site" evidence="5 6">
    <location>
        <position position="81"/>
    </location>
</feature>
<dbReference type="InterPro" id="IPR022683">
    <property type="entry name" value="Calpain_III"/>
</dbReference>
<dbReference type="InterPro" id="IPR033883">
    <property type="entry name" value="C2_III"/>
</dbReference>
<dbReference type="Gene3D" id="3.90.70.10">
    <property type="entry name" value="Cysteine proteinases"/>
    <property type="match status" value="1"/>
</dbReference>
<dbReference type="CDD" id="cd04046">
    <property type="entry name" value="C2_Calpain"/>
    <property type="match status" value="1"/>
</dbReference>
<dbReference type="Pfam" id="PF00648">
    <property type="entry name" value="Peptidase_C2"/>
    <property type="match status" value="1"/>
</dbReference>
<evidence type="ECO:0000256" key="4">
    <source>
        <dbReference type="ARBA" id="ARBA00022807"/>
    </source>
</evidence>
<dbReference type="SMART" id="SM00720">
    <property type="entry name" value="calpain_III"/>
    <property type="match status" value="1"/>
</dbReference>
<evidence type="ECO:0000256" key="3">
    <source>
        <dbReference type="ARBA" id="ARBA00022801"/>
    </source>
</evidence>
<dbReference type="Gene3D" id="2.60.40.150">
    <property type="entry name" value="C2 domain"/>
    <property type="match status" value="1"/>
</dbReference>
<dbReference type="EMBL" id="JAINUF010000010">
    <property type="protein sequence ID" value="KAJ8348532.1"/>
    <property type="molecule type" value="Genomic_DNA"/>
</dbReference>
<proteinExistence type="inferred from homology"/>